<dbReference type="PANTHER" id="PTHR46889">
    <property type="entry name" value="TRANSPOSASE INSF FOR INSERTION SEQUENCE IS3B-RELATED"/>
    <property type="match status" value="1"/>
</dbReference>
<proteinExistence type="predicted"/>
<dbReference type="Gene3D" id="3.30.420.10">
    <property type="entry name" value="Ribonuclease H-like superfamily/Ribonuclease H"/>
    <property type="match status" value="1"/>
</dbReference>
<dbReference type="EMBL" id="OCMU01000003">
    <property type="protein sequence ID" value="SOD22109.1"/>
    <property type="molecule type" value="Genomic_DNA"/>
</dbReference>
<name>A0A286AJR5_9PROT</name>
<protein>
    <submittedName>
        <fullName evidence="2">Integrase core domain-containing protein</fullName>
    </submittedName>
</protein>
<dbReference type="Pfam" id="PF00665">
    <property type="entry name" value="rve"/>
    <property type="match status" value="1"/>
</dbReference>
<dbReference type="AlphaFoldDB" id="A0A286AJR5"/>
<dbReference type="Proteomes" id="UP000219335">
    <property type="component" value="Unassembled WGS sequence"/>
</dbReference>
<dbReference type="InterPro" id="IPR036397">
    <property type="entry name" value="RNaseH_sf"/>
</dbReference>
<dbReference type="PROSITE" id="PS50994">
    <property type="entry name" value="INTEGRASE"/>
    <property type="match status" value="1"/>
</dbReference>
<dbReference type="InterPro" id="IPR001584">
    <property type="entry name" value="Integrase_cat-core"/>
</dbReference>
<dbReference type="SUPFAM" id="SSF53098">
    <property type="entry name" value="Ribonuclease H-like"/>
    <property type="match status" value="1"/>
</dbReference>
<feature type="domain" description="Integrase catalytic" evidence="1">
    <location>
        <begin position="22"/>
        <end position="188"/>
    </location>
</feature>
<organism evidence="2 3">
    <name type="scientific">Nitrosomonas ureae</name>
    <dbReference type="NCBI Taxonomy" id="44577"/>
    <lineage>
        <taxon>Bacteria</taxon>
        <taxon>Pseudomonadati</taxon>
        <taxon>Pseudomonadota</taxon>
        <taxon>Betaproteobacteria</taxon>
        <taxon>Nitrosomonadales</taxon>
        <taxon>Nitrosomonadaceae</taxon>
        <taxon>Nitrosomonas</taxon>
    </lineage>
</organism>
<dbReference type="GO" id="GO:0003676">
    <property type="term" value="F:nucleic acid binding"/>
    <property type="evidence" value="ECO:0007669"/>
    <property type="project" value="InterPro"/>
</dbReference>
<evidence type="ECO:0000259" key="1">
    <source>
        <dbReference type="PROSITE" id="PS50994"/>
    </source>
</evidence>
<dbReference type="GO" id="GO:0015074">
    <property type="term" value="P:DNA integration"/>
    <property type="evidence" value="ECO:0007669"/>
    <property type="project" value="InterPro"/>
</dbReference>
<reference evidence="2 3" key="1">
    <citation type="submission" date="2017-09" db="EMBL/GenBank/DDBJ databases">
        <authorList>
            <person name="Ehlers B."/>
            <person name="Leendertz F.H."/>
        </authorList>
    </citation>
    <scope>NUCLEOTIDE SEQUENCE [LARGE SCALE GENOMIC DNA]</scope>
    <source>
        <strain evidence="2 3">Nm42</strain>
    </source>
</reference>
<evidence type="ECO:0000313" key="2">
    <source>
        <dbReference type="EMBL" id="SOD22109.1"/>
    </source>
</evidence>
<sequence>MLLTDITNHSARLLVLIHIFACTILPKNIPLLNIIRYLYFLNKLYLSTVLDDFSRFIIAWRLCTTMSARDVSDTLDDALRFTRLDQVKVKHKPRLLSDNGPSYISSELAHYLEDQNMTHTRGKPYHPQTQGKIERWHRSLKNQILLENYYFPDELQDRIRQFVDYYNHERYHESLNNLTPADVFNGRGQSILDERKKIKHQTLAMRRRMYYDNHAKFSNMMS</sequence>
<evidence type="ECO:0000313" key="3">
    <source>
        <dbReference type="Proteomes" id="UP000219335"/>
    </source>
</evidence>
<accession>A0A286AJR5</accession>
<dbReference type="InterPro" id="IPR012337">
    <property type="entry name" value="RNaseH-like_sf"/>
</dbReference>
<gene>
    <name evidence="2" type="ORF">SAMN06297164_3352</name>
</gene>
<dbReference type="PANTHER" id="PTHR46889:SF4">
    <property type="entry name" value="TRANSPOSASE INSO FOR INSERTION SEQUENCE ELEMENT IS911B-RELATED"/>
    <property type="match status" value="1"/>
</dbReference>
<dbReference type="InterPro" id="IPR050900">
    <property type="entry name" value="Transposase_IS3/IS150/IS904"/>
</dbReference>